<dbReference type="Pfam" id="PF00563">
    <property type="entry name" value="EAL"/>
    <property type="match status" value="1"/>
</dbReference>
<accession>A0A3S0QCG5</accession>
<dbReference type="InterPro" id="IPR035965">
    <property type="entry name" value="PAS-like_dom_sf"/>
</dbReference>
<evidence type="ECO:0000259" key="2">
    <source>
        <dbReference type="PROSITE" id="PS50883"/>
    </source>
</evidence>
<evidence type="ECO:0000313" key="4">
    <source>
        <dbReference type="EMBL" id="RUM03312.1"/>
    </source>
</evidence>
<dbReference type="InterPro" id="IPR035919">
    <property type="entry name" value="EAL_sf"/>
</dbReference>
<keyword evidence="1" id="KW-0812">Transmembrane</keyword>
<dbReference type="CDD" id="cd01948">
    <property type="entry name" value="EAL"/>
    <property type="match status" value="1"/>
</dbReference>
<evidence type="ECO:0000313" key="5">
    <source>
        <dbReference type="Proteomes" id="UP000273611"/>
    </source>
</evidence>
<dbReference type="SUPFAM" id="SSF55073">
    <property type="entry name" value="Nucleotide cyclase"/>
    <property type="match status" value="1"/>
</dbReference>
<dbReference type="NCBIfam" id="TIGR00254">
    <property type="entry name" value="GGDEF"/>
    <property type="match status" value="1"/>
</dbReference>
<dbReference type="SMART" id="SM00267">
    <property type="entry name" value="GGDEF"/>
    <property type="match status" value="1"/>
</dbReference>
<protein>
    <submittedName>
        <fullName evidence="4">EAL domain-containing protein</fullName>
    </submittedName>
</protein>
<gene>
    <name evidence="4" type="ORF">EEQ99_08990</name>
</gene>
<dbReference type="Gene3D" id="3.30.450.20">
    <property type="entry name" value="PAS domain"/>
    <property type="match status" value="1"/>
</dbReference>
<name>A0A3S0QCG5_9HYPH</name>
<evidence type="ECO:0000259" key="3">
    <source>
        <dbReference type="PROSITE" id="PS50887"/>
    </source>
</evidence>
<reference evidence="4 5" key="1">
    <citation type="journal article" date="2015" name="Int. J. Syst. Evol. Microbiol.">
        <title>Rhizobium anhuiense sp. nov., isolated from effective nodules of Vicia faba and Pisum sativum.</title>
        <authorList>
            <person name="Zhang Y.J."/>
            <person name="Zheng W.T."/>
            <person name="Everall I."/>
            <person name="Young J.P."/>
            <person name="Zhang X.X."/>
            <person name="Tian C.F."/>
            <person name="Sui X.H."/>
            <person name="Wang E.T."/>
            <person name="Chen W.X."/>
        </authorList>
    </citation>
    <scope>NUCLEOTIDE SEQUENCE [LARGE SCALE GENOMIC DNA]</scope>
    <source>
        <strain evidence="4 5">CCBAU 23252</strain>
    </source>
</reference>
<dbReference type="SUPFAM" id="SSF141868">
    <property type="entry name" value="EAL domain-like"/>
    <property type="match status" value="1"/>
</dbReference>
<keyword evidence="1" id="KW-1133">Transmembrane helix</keyword>
<sequence length="926" mass="100356">MKGGRGFRLSRLRPVRLLFILMMIGLPLSGQILPFVNYLDNALVSWRFSAAPRAASGNIVYVAIDKRSLDAVGTWPWPRSLYAELIDKLIAVGAGDVFIDVDFSTPSNFAEDGRLAKALTEAGGGVILPVFKQYLGAEAGSQTVVTRPIPDLADNAWLSLANVGLDGDGTVRRFALGDTLDNQPTQSVAAVLAKFDRAAGSYPIDYSIAPASVPTFSLSDVLAGKVGRPDLEGRSVVVGAYASELKDIFPVPVYGALPGAMLHILASETILQKRLLEDIDQMPLELLFAAAIIALALGMRGRPAAHAVAFALAIVAAGEVTAFLLQKDHALILHTVRPWIILLAGLVLLLNEKVDFGRFLVELAKAEQRNTRRLLERIVADSVDAVIAFDDQFRILNESASAAAMLGLEPQADRRRTLDAMIPPPLVHRIVKLASDYMAQPGTIHACNARFSLQTERGTKHLEAAITISPVERPGESGIVAAKSFIGSLIVRDMTARRRYEDKLQRLSEFDELTGLMNRREFRRRLDRLEGECHVIALGLHRFSVLNTAMGRDVGDELLRAVAARMEAEGAISLVGRLGGDVFTAVIPASVECGQERCAQFILDLFREPFALGGTMIHVAARLGICTSAARNGDADIWIQHAEIALDDAKRVAGSGWRAHDPVTALRQHQSRLLERQMRAALDRLEFFLLYQPQVDLKTGKLVGAEALLRWKHPEFGLVSPADFIPVAEASGFICDLGCWALAEACRAATEWPDRLNLAVNVSPIQFSRPDLVAEVKAALATSGLAASRLHLEITESAFVDGSEQIMSVISELRALGIAVALDDFGTGYSSLSYMAGFPLDKLKIDQSFVRKIADDPKILAIVATVGSLAHGLGLKVVAEGIETETEWQMLAQMGCEEGQGYFFGKPQSSAALMTLSRQPGWTRAA</sequence>
<keyword evidence="1" id="KW-0472">Membrane</keyword>
<dbReference type="PROSITE" id="PS50883">
    <property type="entry name" value="EAL"/>
    <property type="match status" value="1"/>
</dbReference>
<feature type="transmembrane region" description="Helical" evidence="1">
    <location>
        <begin position="331"/>
        <end position="350"/>
    </location>
</feature>
<dbReference type="AlphaFoldDB" id="A0A3S0QCG5"/>
<dbReference type="InterPro" id="IPR001633">
    <property type="entry name" value="EAL_dom"/>
</dbReference>
<comment type="caution">
    <text evidence="4">The sequence shown here is derived from an EMBL/GenBank/DDBJ whole genome shotgun (WGS) entry which is preliminary data.</text>
</comment>
<dbReference type="SUPFAM" id="SSF55785">
    <property type="entry name" value="PYP-like sensor domain (PAS domain)"/>
    <property type="match status" value="1"/>
</dbReference>
<dbReference type="Pfam" id="PF00990">
    <property type="entry name" value="GGDEF"/>
    <property type="match status" value="1"/>
</dbReference>
<dbReference type="Proteomes" id="UP000273611">
    <property type="component" value="Unassembled WGS sequence"/>
</dbReference>
<dbReference type="EMBL" id="RIBW01000002">
    <property type="protein sequence ID" value="RUM03312.1"/>
    <property type="molecule type" value="Genomic_DNA"/>
</dbReference>
<dbReference type="InterPro" id="IPR052155">
    <property type="entry name" value="Biofilm_reg_signaling"/>
</dbReference>
<dbReference type="PROSITE" id="PS50887">
    <property type="entry name" value="GGDEF"/>
    <property type="match status" value="1"/>
</dbReference>
<dbReference type="CDD" id="cd01949">
    <property type="entry name" value="GGDEF"/>
    <property type="match status" value="1"/>
</dbReference>
<dbReference type="SMART" id="SM01080">
    <property type="entry name" value="CHASE2"/>
    <property type="match status" value="1"/>
</dbReference>
<proteinExistence type="predicted"/>
<dbReference type="PANTHER" id="PTHR44757:SF2">
    <property type="entry name" value="BIOFILM ARCHITECTURE MAINTENANCE PROTEIN MBAA"/>
    <property type="match status" value="1"/>
</dbReference>
<dbReference type="SMART" id="SM00052">
    <property type="entry name" value="EAL"/>
    <property type="match status" value="1"/>
</dbReference>
<evidence type="ECO:0000256" key="1">
    <source>
        <dbReference type="SAM" id="Phobius"/>
    </source>
</evidence>
<feature type="domain" description="GGDEF" evidence="3">
    <location>
        <begin position="531"/>
        <end position="662"/>
    </location>
</feature>
<dbReference type="InterPro" id="IPR029787">
    <property type="entry name" value="Nucleotide_cyclase"/>
</dbReference>
<dbReference type="InterPro" id="IPR000160">
    <property type="entry name" value="GGDEF_dom"/>
</dbReference>
<feature type="domain" description="EAL" evidence="2">
    <location>
        <begin position="671"/>
        <end position="921"/>
    </location>
</feature>
<dbReference type="InterPro" id="IPR007890">
    <property type="entry name" value="CHASE2"/>
</dbReference>
<organism evidence="4 5">
    <name type="scientific">Rhizobium anhuiense</name>
    <dbReference type="NCBI Taxonomy" id="1184720"/>
    <lineage>
        <taxon>Bacteria</taxon>
        <taxon>Pseudomonadati</taxon>
        <taxon>Pseudomonadota</taxon>
        <taxon>Alphaproteobacteria</taxon>
        <taxon>Hyphomicrobiales</taxon>
        <taxon>Rhizobiaceae</taxon>
        <taxon>Rhizobium/Agrobacterium group</taxon>
        <taxon>Rhizobium</taxon>
    </lineage>
</organism>
<feature type="transmembrane region" description="Helical" evidence="1">
    <location>
        <begin position="306"/>
        <end position="325"/>
    </location>
</feature>
<dbReference type="InterPro" id="IPR043128">
    <property type="entry name" value="Rev_trsase/Diguanyl_cyclase"/>
</dbReference>
<dbReference type="Gene3D" id="3.20.20.450">
    <property type="entry name" value="EAL domain"/>
    <property type="match status" value="1"/>
</dbReference>
<dbReference type="PANTHER" id="PTHR44757">
    <property type="entry name" value="DIGUANYLATE CYCLASE DGCP"/>
    <property type="match status" value="1"/>
</dbReference>
<dbReference type="Gene3D" id="3.30.70.270">
    <property type="match status" value="1"/>
</dbReference>
<dbReference type="Pfam" id="PF05226">
    <property type="entry name" value="CHASE2"/>
    <property type="match status" value="1"/>
</dbReference>